<dbReference type="EMBL" id="JADCNL010000005">
    <property type="protein sequence ID" value="KAG0481157.1"/>
    <property type="molecule type" value="Genomic_DNA"/>
</dbReference>
<organism evidence="2 4">
    <name type="scientific">Vanilla planifolia</name>
    <name type="common">Vanilla</name>
    <dbReference type="NCBI Taxonomy" id="51239"/>
    <lineage>
        <taxon>Eukaryota</taxon>
        <taxon>Viridiplantae</taxon>
        <taxon>Streptophyta</taxon>
        <taxon>Embryophyta</taxon>
        <taxon>Tracheophyta</taxon>
        <taxon>Spermatophyta</taxon>
        <taxon>Magnoliopsida</taxon>
        <taxon>Liliopsida</taxon>
        <taxon>Asparagales</taxon>
        <taxon>Orchidaceae</taxon>
        <taxon>Vanilloideae</taxon>
        <taxon>Vanilleae</taxon>
        <taxon>Vanilla</taxon>
    </lineage>
</organism>
<proteinExistence type="predicted"/>
<dbReference type="AlphaFoldDB" id="A0A835R198"/>
<dbReference type="Proteomes" id="UP000639772">
    <property type="component" value="Unassembled WGS sequence"/>
</dbReference>
<gene>
    <name evidence="2" type="ORF">HPP92_011689</name>
    <name evidence="1" type="ORF">HPP92_012015</name>
</gene>
<protein>
    <submittedName>
        <fullName evidence="2">Uncharacterized protein</fullName>
    </submittedName>
</protein>
<dbReference type="EMBL" id="JADCNM010000005">
    <property type="protein sequence ID" value="KAG0483605.1"/>
    <property type="molecule type" value="Genomic_DNA"/>
</dbReference>
<accession>A0A835R198</accession>
<name>A0A835R198_VANPL</name>
<evidence type="ECO:0000313" key="2">
    <source>
        <dbReference type="EMBL" id="KAG0483605.1"/>
    </source>
</evidence>
<evidence type="ECO:0000313" key="1">
    <source>
        <dbReference type="EMBL" id="KAG0481157.1"/>
    </source>
</evidence>
<dbReference type="Proteomes" id="UP000636800">
    <property type="component" value="Chromosome 5"/>
</dbReference>
<evidence type="ECO:0000313" key="3">
    <source>
        <dbReference type="Proteomes" id="UP000636800"/>
    </source>
</evidence>
<sequence>MGPLGPSFSEMKAAATKIIGGLGLTVEQEDKVDGDSSCHEDSSGRTRTTHVFFAVQFGQEDEPSKQPWVKMAKD</sequence>
<evidence type="ECO:0000313" key="4">
    <source>
        <dbReference type="Proteomes" id="UP000639772"/>
    </source>
</evidence>
<keyword evidence="3" id="KW-1185">Reference proteome</keyword>
<comment type="caution">
    <text evidence="2">The sequence shown here is derived from an EMBL/GenBank/DDBJ whole genome shotgun (WGS) entry which is preliminary data.</text>
</comment>
<reference evidence="3 4" key="1">
    <citation type="journal article" date="2020" name="Nat. Food">
        <title>A phased Vanilla planifolia genome enables genetic improvement of flavour and production.</title>
        <authorList>
            <person name="Hasing T."/>
            <person name="Tang H."/>
            <person name="Brym M."/>
            <person name="Khazi F."/>
            <person name="Huang T."/>
            <person name="Chambers A.H."/>
        </authorList>
    </citation>
    <scope>NUCLEOTIDE SEQUENCE [LARGE SCALE GENOMIC DNA]</scope>
    <source>
        <tissue evidence="2">Leaf</tissue>
    </source>
</reference>